<comment type="caution">
    <text evidence="2">The sequence shown here is derived from an EMBL/GenBank/DDBJ whole genome shotgun (WGS) entry which is preliminary data.</text>
</comment>
<evidence type="ECO:0000313" key="3">
    <source>
        <dbReference type="Proteomes" id="UP000247515"/>
    </source>
</evidence>
<accession>A0ABX5MU99</accession>
<dbReference type="Pfam" id="PF14326">
    <property type="entry name" value="DUF4384"/>
    <property type="match status" value="1"/>
</dbReference>
<feature type="domain" description="DUF4384" evidence="1">
    <location>
        <begin position="349"/>
        <end position="419"/>
    </location>
</feature>
<keyword evidence="3" id="KW-1185">Reference proteome</keyword>
<name>A0ABX5MU99_9BURK</name>
<protein>
    <submittedName>
        <fullName evidence="2">Uncharacterized protein DUF4384</fullName>
    </submittedName>
</protein>
<evidence type="ECO:0000313" key="2">
    <source>
        <dbReference type="EMBL" id="PXX19189.1"/>
    </source>
</evidence>
<sequence>MLETSAQPPIFITSKIFADPSGRAGTAVKELIITALQQMSLRSKTFHVVDYEVSIAQQDTVQNLSGLLLGMNAMNIKPPEVYVSGAVSYIDDNVAARRRSLGVSSDGSIHGREVSADLAFNGDINTSVVALELHLGDFRTRTLIPGIFAANSAILAKGGAGLEGGGTIFKTGVQFSLARDYSQGSGLALRSLVDIGMIELVGKWLGLPYWRCLSLNQSAPEFQRELRTWYEKASQPSLTRFAQTVLKRNAYFDGVVDSQSSPELKSSIALYQTDRQIPPSGLINFPTYEKMIGEFTETDVFGMTRRTGPEDAAEAVSAATATSLREGGKGPIRVDIKIADGVYPQPGGILNIAARLDRSAAMRCFYQDSGGSVTQIFPNPFQRVGEVFSNQTISIPDDSSHFTLRFDRPGHEAIDCYAANPGTFERLPAALQSEGLVPLPGVAHLADIRNALLALNAPSLSMGGIAFDISRNPYPPLIPLAQSK</sequence>
<dbReference type="InterPro" id="IPR036365">
    <property type="entry name" value="PGBD-like_sf"/>
</dbReference>
<dbReference type="RefSeq" id="WP_183715506.1">
    <property type="nucleotide sequence ID" value="NZ_CAJMYH010000002.1"/>
</dbReference>
<gene>
    <name evidence="2" type="ORF">C7400_103180</name>
</gene>
<dbReference type="SUPFAM" id="SSF47090">
    <property type="entry name" value="PGBD-like"/>
    <property type="match status" value="1"/>
</dbReference>
<organism evidence="2 3">
    <name type="scientific">Paraburkholderia tropica</name>
    <dbReference type="NCBI Taxonomy" id="92647"/>
    <lineage>
        <taxon>Bacteria</taxon>
        <taxon>Pseudomonadati</taxon>
        <taxon>Pseudomonadota</taxon>
        <taxon>Betaproteobacteria</taxon>
        <taxon>Burkholderiales</taxon>
        <taxon>Burkholderiaceae</taxon>
        <taxon>Paraburkholderia</taxon>
    </lineage>
</organism>
<proteinExistence type="predicted"/>
<dbReference type="Proteomes" id="UP000247515">
    <property type="component" value="Unassembled WGS sequence"/>
</dbReference>
<evidence type="ECO:0000259" key="1">
    <source>
        <dbReference type="Pfam" id="PF14326"/>
    </source>
</evidence>
<reference evidence="2 3" key="1">
    <citation type="submission" date="2018-05" db="EMBL/GenBank/DDBJ databases">
        <title>Genomic Encyclopedia of Type Strains, Phase IV (KMG-V): Genome sequencing to study the core and pangenomes of soil and plant-associated prokaryotes.</title>
        <authorList>
            <person name="Whitman W."/>
        </authorList>
    </citation>
    <scope>NUCLEOTIDE SEQUENCE [LARGE SCALE GENOMIC DNA]</scope>
    <source>
        <strain evidence="2 3">SIr-6563</strain>
    </source>
</reference>
<dbReference type="InterPro" id="IPR025493">
    <property type="entry name" value="DUF4384"/>
</dbReference>
<dbReference type="EMBL" id="QJJV01000003">
    <property type="protein sequence ID" value="PXX19189.1"/>
    <property type="molecule type" value="Genomic_DNA"/>
</dbReference>